<feature type="domain" description="HD" evidence="1">
    <location>
        <begin position="45"/>
        <end position="121"/>
    </location>
</feature>
<dbReference type="PANTHER" id="PTHR21174:SF0">
    <property type="entry name" value="HD PHOSPHOHYDROLASE FAMILY PROTEIN-RELATED"/>
    <property type="match status" value="1"/>
</dbReference>
<dbReference type="Proteomes" id="UP001050975">
    <property type="component" value="Unassembled WGS sequence"/>
</dbReference>
<evidence type="ECO:0000313" key="2">
    <source>
        <dbReference type="EMBL" id="GET35621.1"/>
    </source>
</evidence>
<keyword evidence="3" id="KW-1185">Reference proteome</keyword>
<name>A0AAV3X4U5_9CYAN</name>
<dbReference type="InterPro" id="IPR009218">
    <property type="entry name" value="HD_phosphohydro"/>
</dbReference>
<dbReference type="Pfam" id="PF01966">
    <property type="entry name" value="HD"/>
    <property type="match status" value="1"/>
</dbReference>
<reference evidence="2" key="1">
    <citation type="submission" date="2019-10" db="EMBL/GenBank/DDBJ databases">
        <title>Draft genome sequece of Microseira wollei NIES-4236.</title>
        <authorList>
            <person name="Yamaguchi H."/>
            <person name="Suzuki S."/>
            <person name="Kawachi M."/>
        </authorList>
    </citation>
    <scope>NUCLEOTIDE SEQUENCE</scope>
    <source>
        <strain evidence="2">NIES-4236</strain>
    </source>
</reference>
<dbReference type="PANTHER" id="PTHR21174">
    <property type="match status" value="1"/>
</dbReference>
<dbReference type="Gene3D" id="1.10.3210.10">
    <property type="entry name" value="Hypothetical protein af1432"/>
    <property type="match status" value="1"/>
</dbReference>
<sequence>MYAAIASTKFHSLLAPFGVNPVISQEIFTDIASAYSSADRHYHNLTHILQVLQIIDEMRPQAENPAALEFAAWFHDIIYDPKAKDNEEKSAEYATNILKIIKIPFSTREKVTKIILASQTHQATDNDIDTHIFLDADLSILGASSSEYHIYNQGIRKEYSWLSEVEYRLGRIQVLQKFIQRERIYFTAQIFDTREIKARQNIQTEIESLSAVNIKKM</sequence>
<evidence type="ECO:0000313" key="3">
    <source>
        <dbReference type="Proteomes" id="UP001050975"/>
    </source>
</evidence>
<dbReference type="PIRSF" id="PIRSF035170">
    <property type="entry name" value="HD_phosphohydro"/>
    <property type="match status" value="1"/>
</dbReference>
<dbReference type="RefSeq" id="WP_226573583.1">
    <property type="nucleotide sequence ID" value="NZ_BLAY01000003.1"/>
</dbReference>
<organism evidence="2 3">
    <name type="scientific">Microseira wollei NIES-4236</name>
    <dbReference type="NCBI Taxonomy" id="2530354"/>
    <lineage>
        <taxon>Bacteria</taxon>
        <taxon>Bacillati</taxon>
        <taxon>Cyanobacteriota</taxon>
        <taxon>Cyanophyceae</taxon>
        <taxon>Oscillatoriophycideae</taxon>
        <taxon>Aerosakkonematales</taxon>
        <taxon>Aerosakkonemataceae</taxon>
        <taxon>Microseira</taxon>
    </lineage>
</organism>
<evidence type="ECO:0000259" key="1">
    <source>
        <dbReference type="Pfam" id="PF01966"/>
    </source>
</evidence>
<comment type="caution">
    <text evidence="2">The sequence shown here is derived from an EMBL/GenBank/DDBJ whole genome shotgun (WGS) entry which is preliminary data.</text>
</comment>
<proteinExistence type="predicted"/>
<dbReference type="SUPFAM" id="SSF109604">
    <property type="entry name" value="HD-domain/PDEase-like"/>
    <property type="match status" value="1"/>
</dbReference>
<dbReference type="InterPro" id="IPR006674">
    <property type="entry name" value="HD_domain"/>
</dbReference>
<protein>
    <recommendedName>
        <fullName evidence="1">HD domain-containing protein</fullName>
    </recommendedName>
</protein>
<dbReference type="AlphaFoldDB" id="A0AAV3X4U5"/>
<gene>
    <name evidence="2" type="ORF">MiSe_03630</name>
</gene>
<dbReference type="EMBL" id="BLAY01000003">
    <property type="protein sequence ID" value="GET35621.1"/>
    <property type="molecule type" value="Genomic_DNA"/>
</dbReference>
<accession>A0AAV3X4U5</accession>